<keyword evidence="4 10" id="KW-0812">Transmembrane</keyword>
<evidence type="ECO:0000256" key="5">
    <source>
        <dbReference type="ARBA" id="ARBA00022741"/>
    </source>
</evidence>
<organism evidence="12 13">
    <name type="scientific">Sclerotinia borealis (strain F-4128)</name>
    <dbReference type="NCBI Taxonomy" id="1432307"/>
    <lineage>
        <taxon>Eukaryota</taxon>
        <taxon>Fungi</taxon>
        <taxon>Dikarya</taxon>
        <taxon>Ascomycota</taxon>
        <taxon>Pezizomycotina</taxon>
        <taxon>Leotiomycetes</taxon>
        <taxon>Helotiales</taxon>
        <taxon>Sclerotiniaceae</taxon>
        <taxon>Sclerotinia</taxon>
    </lineage>
</organism>
<evidence type="ECO:0000313" key="12">
    <source>
        <dbReference type="EMBL" id="ESZ95092.1"/>
    </source>
</evidence>
<dbReference type="SUPFAM" id="SSF52540">
    <property type="entry name" value="P-loop containing nucleoside triphosphate hydrolases"/>
    <property type="match status" value="2"/>
</dbReference>
<dbReference type="GO" id="GO:0140359">
    <property type="term" value="F:ABC-type transporter activity"/>
    <property type="evidence" value="ECO:0007669"/>
    <property type="project" value="InterPro"/>
</dbReference>
<dbReference type="Pfam" id="PF00005">
    <property type="entry name" value="ABC_tran"/>
    <property type="match status" value="2"/>
</dbReference>
<dbReference type="EMBL" id="AYSA01000211">
    <property type="protein sequence ID" value="ESZ95092.1"/>
    <property type="molecule type" value="Genomic_DNA"/>
</dbReference>
<dbReference type="Proteomes" id="UP000019487">
    <property type="component" value="Unassembled WGS sequence"/>
</dbReference>
<dbReference type="SMART" id="SM00382">
    <property type="entry name" value="AAA"/>
    <property type="match status" value="2"/>
</dbReference>
<evidence type="ECO:0000256" key="1">
    <source>
        <dbReference type="ARBA" id="ARBA00004141"/>
    </source>
</evidence>
<feature type="domain" description="ABC transporter" evidence="11">
    <location>
        <begin position="141"/>
        <end position="403"/>
    </location>
</feature>
<dbReference type="InterPro" id="IPR029481">
    <property type="entry name" value="ABC_trans_N"/>
</dbReference>
<feature type="region of interest" description="Disordered" evidence="9">
    <location>
        <begin position="1364"/>
        <end position="1389"/>
    </location>
</feature>
<dbReference type="Pfam" id="PF09759">
    <property type="entry name" value="Atx10homo_assoc"/>
    <property type="match status" value="1"/>
</dbReference>
<feature type="transmembrane region" description="Helical" evidence="10">
    <location>
        <begin position="513"/>
        <end position="533"/>
    </location>
</feature>
<dbReference type="Pfam" id="PF06422">
    <property type="entry name" value="PDR_CDR"/>
    <property type="match status" value="1"/>
</dbReference>
<evidence type="ECO:0000256" key="8">
    <source>
        <dbReference type="ARBA" id="ARBA00023136"/>
    </source>
</evidence>
<dbReference type="HOGENOM" id="CLU_229489_0_0_1"/>
<dbReference type="FunFam" id="3.40.50.300:FF:000054">
    <property type="entry name" value="ABC multidrug transporter atrF"/>
    <property type="match status" value="1"/>
</dbReference>
<dbReference type="InterPro" id="IPR003439">
    <property type="entry name" value="ABC_transporter-like_ATP-bd"/>
</dbReference>
<proteinExistence type="inferred from homology"/>
<keyword evidence="6" id="KW-0067">ATP-binding</keyword>
<feature type="transmembrane region" description="Helical" evidence="10">
    <location>
        <begin position="1096"/>
        <end position="1114"/>
    </location>
</feature>
<feature type="compositionally biased region" description="Acidic residues" evidence="9">
    <location>
        <begin position="1846"/>
        <end position="1855"/>
    </location>
</feature>
<comment type="caution">
    <text evidence="12">The sequence shown here is derived from an EMBL/GenBank/DDBJ whole genome shotgun (WGS) entry which is preliminary data.</text>
</comment>
<feature type="compositionally biased region" description="Basic and acidic residues" evidence="9">
    <location>
        <begin position="1365"/>
        <end position="1389"/>
    </location>
</feature>
<dbReference type="InterPro" id="IPR034003">
    <property type="entry name" value="ABCG_PDR_2"/>
</dbReference>
<dbReference type="InterPro" id="IPR013525">
    <property type="entry name" value="ABC2_TM"/>
</dbReference>
<dbReference type="GO" id="GO:0005524">
    <property type="term" value="F:ATP binding"/>
    <property type="evidence" value="ECO:0007669"/>
    <property type="project" value="UniProtKB-KW"/>
</dbReference>
<keyword evidence="13" id="KW-1185">Reference proteome</keyword>
<dbReference type="InterPro" id="IPR027417">
    <property type="entry name" value="P-loop_NTPase"/>
</dbReference>
<evidence type="ECO:0000256" key="10">
    <source>
        <dbReference type="SAM" id="Phobius"/>
    </source>
</evidence>
<dbReference type="InterPro" id="IPR019156">
    <property type="entry name" value="Ataxin-10_domain"/>
</dbReference>
<keyword evidence="3" id="KW-0813">Transport</keyword>
<evidence type="ECO:0000256" key="3">
    <source>
        <dbReference type="ARBA" id="ARBA00022448"/>
    </source>
</evidence>
<feature type="region of interest" description="Disordered" evidence="9">
    <location>
        <begin position="1"/>
        <end position="48"/>
    </location>
</feature>
<sequence length="2373" mass="266753">MDNSRYRRLQEPPITPPSRVHTAYPREKHQKVECAPQPNDPFQDSSLPRPSIAEQRFELPSTLLSPLKAPESSDRFKNPFLNLLPNSPLNPRSNNFNPKEWITNLVAFMGQDPRRYPRRSAGFSFENLSVHSFKKPTDYQKNVANIVFEIGAMARWLVGSGKQKVRILKSFDGLVEHGEMLLLLGRPGSGVSSLLKTISGDTHGLFIDLDSTINYQGVSMTEMHSRFRGEAIYLAESDIHFPNLTVGETLLFAAKARAPRDFTFPGVTREVYADHMRDVMMATLGLSHVETVPVGNDSVKGISGSERKRLSIAEAALSGCGLQCWDNSTRGLDSAYALEFLKMVRLSTTLGKTTACVSLYQATQSAYDLFDKVTVHELPNHPKSIIDKRFEFRVPRTPEEFVMVWKTSRHYARLSQELEAYENEYPFDGTHALDFAAARRSQQAKYLRSKSAYTLCPRQQVMLCIGRGFQRLRSDINFAVLGLAISSLMALVISFIFYDLPGDTSSINSRSTLLFVSILLSAFTSLLEILRLSSLRPIVEKQARYAFVHPFAEALSSIICSIPYKLCNTILSNSILYFMTDLRRTSSAFFTSIAFSFVITMTLSMMFRTIGASCRSLAQALCVAAIIILTFMMYAGFVIPPMDMVPWFWWIAYINPVAYAYESLIINEFSGRIFPCANLVPTGPSYIGISPHNRVCSVVGSIAGFEEVLGTVYLELRFGFQPHHLWRNMSILFAFMAFFIATYLLASTPTSTEKAHAEIFLFQRGHKPQPKRQRHLEIYSGAEIQKYGGNGDPISRIPRQTSTFQWKGICLDIKTGDGTRRILDHVDGWVKPGTLTALMGPAKAGKTSLLDVLASRSKVGIVSGECLVDGCISDISFQRKVGYVQQQDFHLSTTTVRESLQFSAIMRQSSKVTKKEKLAYVEDIIKILEMDVYADAIVGGLNVEQRKKLTIGIELAAKPKLLLFLDEPTSGLDSSTAWDILELLKKITAHGQAVLCAIHQPSTTLFQRFDRLLFLGPGGRPIYFGRLGENCETVKKYFEANGADPCPPDENVAEWIMQTIGCTPGSQSLVNWPEALLLGFSFFEDTDSLQNLQNQTLGVLMLLTLACSFVPQLLQNVSVQRALFEARERPAKIYSWPAFVISNILVEMPWNTLVAIVIFLSWYYPMGMYRNALSTKIMLERSGVMLILIWVYLIYASTFGYMVQIGLERPEMAGDISNATFLLSLMFCGIISAPVALPQIWGIVWLLSPFTYLVDGMLSVGLANVPVTCSQNEFLHFEPVTGSSCGSYMSSYMHKSGGYLTNPSAKSRCVYCPIKDSTEFLTGAGMSYKNRWRNFCIMWAYVGFNIIMTLFIYWLVRIPKSWKGKPKESLEGPSDLKDKDANEPSHSERSFVKHFPQPIYAPKMYCAECGYPLPDIRDDNTTCSKCKTRLGTWWDESSKTMRTNREAFVPTNMMSELMGSRSHFEINKQVSERMNNYGLEERGFLATLTMLEMRWGPGGGAGLGRKTMEGLGKMIRSTLDMSLSRGEVREALAKNVDIWMRLQRIFYLAVPILVSRSLRESYTEQGAPSGLDVSESVALILKNFDALVEDLGYLNNLLVVSRNMLAVKETAQEICRAVGLDKQVHKLVILCVNVTSKGYDGENVDDNSRGRLNEVTELYKKLLVTCLQHTHNWTMGNDRFKMSFWFDMLFDNDLHNDPVHELPPDDLNVEKVYHEVKNWLTRHSADQDETARELLENYSVEAEMDCTPGLLPQIDEFIVTDADKEDDPEETTPVWKPELTDKYEQDRLYARVSHEIDIWWKRQRDQNYEGWVIKMVSVEDAMKRAEACKETAMHRFLPQRAFQDQDAYDQDEQLEEPPLHDEIDDTRSMDGHDGEEDGEEEDEEDDDESYAEGPLRGLLTEIPNILDTKQIEALHMTVKACIVDSMGSGLTPAGENLQKTRCKMFLALDCGKNLLREMLVFIAVWEQTDQHFIFQITAQIIESFHHNALLPYAWSSLRIMKDIVSPAQTVLLRLINYMFRARKDSPIYDDLRDYNRDAKLIHFLFTYFRTRVVPDCIALIHAQAQIRAQKSDPNDFPVDLWDMERAKDGLSQYLDFISVIAEIPEMRPLLIEWESVYELIALLRALEQGVARKNFSEQPLPNRRPAPVPPPGGGIQAIERPYESPTSQNSPQFPGPGQTLPPLHDTPHKFPWSGIKIQILIILTSLVAPDNPRRNGPGNPLVQRQLLDQNGIMPLLNCCVYDGHNEYIKERATLCLKYVMEGCDEAQKWVKDLVPANKQRGAGAQGGNGNANGGGGGGPGGNAGAGGGGGGNGGMGAGVNVNRNMNTGGEASIGQRMGDVDPALQLEKLRLQERVRVAEAKARDIRAKENGGK</sequence>
<evidence type="ECO:0000313" key="13">
    <source>
        <dbReference type="Proteomes" id="UP000019487"/>
    </source>
</evidence>
<dbReference type="OrthoDB" id="245989at2759"/>
<evidence type="ECO:0000256" key="2">
    <source>
        <dbReference type="ARBA" id="ARBA00006012"/>
    </source>
</evidence>
<protein>
    <submittedName>
        <fullName evidence="12">Putative ABC transporter</fullName>
    </submittedName>
</protein>
<feature type="transmembrane region" description="Helical" evidence="10">
    <location>
        <begin position="476"/>
        <end position="498"/>
    </location>
</feature>
<dbReference type="GO" id="GO:0016020">
    <property type="term" value="C:membrane"/>
    <property type="evidence" value="ECO:0007669"/>
    <property type="project" value="UniProtKB-SubCell"/>
</dbReference>
<feature type="transmembrane region" description="Helical" evidence="10">
    <location>
        <begin position="1336"/>
        <end position="1356"/>
    </location>
</feature>
<dbReference type="Pfam" id="PF14510">
    <property type="entry name" value="ABC_trans_N"/>
    <property type="match status" value="1"/>
</dbReference>
<dbReference type="InterPro" id="IPR003593">
    <property type="entry name" value="AAA+_ATPase"/>
</dbReference>
<feature type="region of interest" description="Disordered" evidence="9">
    <location>
        <begin position="1846"/>
        <end position="1891"/>
    </location>
</feature>
<evidence type="ECO:0000256" key="6">
    <source>
        <dbReference type="ARBA" id="ARBA00022840"/>
    </source>
</evidence>
<evidence type="ECO:0000259" key="11">
    <source>
        <dbReference type="PROSITE" id="PS50893"/>
    </source>
</evidence>
<evidence type="ECO:0000256" key="7">
    <source>
        <dbReference type="ARBA" id="ARBA00022989"/>
    </source>
</evidence>
<feature type="region of interest" description="Disordered" evidence="9">
    <location>
        <begin position="2136"/>
        <end position="2185"/>
    </location>
</feature>
<comment type="subcellular location">
    <subcellularLocation>
        <location evidence="1">Membrane</location>
        <topology evidence="1">Multi-pass membrane protein</topology>
    </subcellularLocation>
</comment>
<keyword evidence="5" id="KW-0547">Nucleotide-binding</keyword>
<feature type="transmembrane region" description="Helical" evidence="10">
    <location>
        <begin position="617"/>
        <end position="635"/>
    </location>
</feature>
<feature type="compositionally biased region" description="Pro residues" evidence="9">
    <location>
        <begin position="2142"/>
        <end position="2152"/>
    </location>
</feature>
<keyword evidence="7 10" id="KW-1133">Transmembrane helix</keyword>
<feature type="compositionally biased region" description="Acidic residues" evidence="9">
    <location>
        <begin position="1873"/>
        <end position="1890"/>
    </location>
</feature>
<dbReference type="PANTHER" id="PTHR19241">
    <property type="entry name" value="ATP-BINDING CASSETTE TRANSPORTER"/>
    <property type="match status" value="1"/>
</dbReference>
<dbReference type="GO" id="GO:0016887">
    <property type="term" value="F:ATP hydrolysis activity"/>
    <property type="evidence" value="ECO:0007669"/>
    <property type="project" value="InterPro"/>
</dbReference>
<keyword evidence="8 10" id="KW-0472">Membrane</keyword>
<feature type="transmembrane region" description="Helical" evidence="10">
    <location>
        <begin position="1184"/>
        <end position="1207"/>
    </location>
</feature>
<feature type="transmembrane region" description="Helical" evidence="10">
    <location>
        <begin position="586"/>
        <end position="605"/>
    </location>
</feature>
<dbReference type="CDD" id="cd03232">
    <property type="entry name" value="ABCG_PDR_domain2"/>
    <property type="match status" value="1"/>
</dbReference>
<dbReference type="STRING" id="1432307.W9CEA0"/>
<feature type="transmembrane region" description="Helical" evidence="10">
    <location>
        <begin position="725"/>
        <end position="746"/>
    </location>
</feature>
<feature type="compositionally biased region" description="Basic and acidic residues" evidence="9">
    <location>
        <begin position="1"/>
        <end position="10"/>
    </location>
</feature>
<name>W9CEA0_SCLBF</name>
<accession>W9CEA0</accession>
<feature type="transmembrane region" description="Helical" evidence="10">
    <location>
        <begin position="647"/>
        <end position="666"/>
    </location>
</feature>
<feature type="domain" description="ABC transporter" evidence="11">
    <location>
        <begin position="804"/>
        <end position="1043"/>
    </location>
</feature>
<dbReference type="Pfam" id="PF01061">
    <property type="entry name" value="ABC2_membrane"/>
    <property type="match status" value="2"/>
</dbReference>
<dbReference type="PROSITE" id="PS50893">
    <property type="entry name" value="ABC_TRANSPORTER_2"/>
    <property type="match status" value="2"/>
</dbReference>
<gene>
    <name evidence="12" type="ORF">SBOR_4547</name>
</gene>
<feature type="compositionally biased region" description="Basic and acidic residues" evidence="9">
    <location>
        <begin position="1857"/>
        <end position="1872"/>
    </location>
</feature>
<evidence type="ECO:0000256" key="4">
    <source>
        <dbReference type="ARBA" id="ARBA00022692"/>
    </source>
</evidence>
<reference evidence="12 13" key="1">
    <citation type="journal article" date="2014" name="Genome Announc.">
        <title>Draft genome sequence of Sclerotinia borealis, a psychrophilic plant pathogenic fungus.</title>
        <authorList>
            <person name="Mardanov A.V."/>
            <person name="Beletsky A.V."/>
            <person name="Kadnikov V.V."/>
            <person name="Ignatov A.N."/>
            <person name="Ravin N.V."/>
        </authorList>
    </citation>
    <scope>NUCLEOTIDE SEQUENCE [LARGE SCALE GENOMIC DNA]</scope>
    <source>
        <strain evidence="13">F-4157</strain>
    </source>
</reference>
<evidence type="ECO:0000256" key="9">
    <source>
        <dbReference type="SAM" id="MobiDB-lite"/>
    </source>
</evidence>
<dbReference type="Gene3D" id="3.40.50.300">
    <property type="entry name" value="P-loop containing nucleotide triphosphate hydrolases"/>
    <property type="match status" value="2"/>
</dbReference>
<dbReference type="InterPro" id="IPR010929">
    <property type="entry name" value="PDR_CDR_ABC"/>
</dbReference>
<feature type="transmembrane region" description="Helical" evidence="10">
    <location>
        <begin position="1219"/>
        <end position="1237"/>
    </location>
</feature>
<feature type="transmembrane region" description="Helical" evidence="10">
    <location>
        <begin position="1134"/>
        <end position="1164"/>
    </location>
</feature>
<comment type="similarity">
    <text evidence="2">Belongs to the ABC transporter superfamily. ABCG family. PDR (TC 3.A.1.205) subfamily.</text>
</comment>